<gene>
    <name evidence="6" type="ORF">HNR25_001903</name>
</gene>
<dbReference type="InterPro" id="IPR036271">
    <property type="entry name" value="Tet_transcr_reg_TetR-rel_C_sf"/>
</dbReference>
<keyword evidence="3" id="KW-0804">Transcription</keyword>
<accession>A0A841E5T9</accession>
<keyword evidence="2 4" id="KW-0238">DNA-binding</keyword>
<dbReference type="Gene3D" id="1.10.10.60">
    <property type="entry name" value="Homeodomain-like"/>
    <property type="match status" value="1"/>
</dbReference>
<evidence type="ECO:0000259" key="5">
    <source>
        <dbReference type="PROSITE" id="PS50977"/>
    </source>
</evidence>
<dbReference type="InterPro" id="IPR001647">
    <property type="entry name" value="HTH_TetR"/>
</dbReference>
<dbReference type="InterPro" id="IPR050109">
    <property type="entry name" value="HTH-type_TetR-like_transc_reg"/>
</dbReference>
<dbReference type="PANTHER" id="PTHR30055:SF234">
    <property type="entry name" value="HTH-TYPE TRANSCRIPTIONAL REGULATOR BETI"/>
    <property type="match status" value="1"/>
</dbReference>
<evidence type="ECO:0000256" key="3">
    <source>
        <dbReference type="ARBA" id="ARBA00023163"/>
    </source>
</evidence>
<reference evidence="6 7" key="1">
    <citation type="submission" date="2020-08" db="EMBL/GenBank/DDBJ databases">
        <title>Sequencing the genomes of 1000 actinobacteria strains.</title>
        <authorList>
            <person name="Klenk H.-P."/>
        </authorList>
    </citation>
    <scope>NUCLEOTIDE SEQUENCE [LARGE SCALE GENOMIC DNA]</scope>
    <source>
        <strain evidence="6 7">DSM 44593</strain>
    </source>
</reference>
<sequence length="204" mass="22235">MVSRKYEQRLRAESAERTRRRILDALYQRLSEAPTEPVSIDRVAKLAGVARPTVYQVFGSRAGLFEALGADLLYRGGFAQMLQEAAQPDARDGLRGAIRGVVRIYAANIDVVRALSSMARLDAAAAGGAIRRMEEGRLTGAADLAGRLAEQGWLRSEVSVERATDLLWLLTSFEGVDLLHTGRSRAPEEIADTLIAAAEQSLLQ</sequence>
<comment type="caution">
    <text evidence="6">The sequence shown here is derived from an EMBL/GenBank/DDBJ whole genome shotgun (WGS) entry which is preliminary data.</text>
</comment>
<dbReference type="Proteomes" id="UP000578077">
    <property type="component" value="Unassembled WGS sequence"/>
</dbReference>
<keyword evidence="7" id="KW-1185">Reference proteome</keyword>
<dbReference type="PROSITE" id="PS50977">
    <property type="entry name" value="HTH_TETR_2"/>
    <property type="match status" value="1"/>
</dbReference>
<dbReference type="Gene3D" id="1.10.357.10">
    <property type="entry name" value="Tetracycline Repressor, domain 2"/>
    <property type="match status" value="1"/>
</dbReference>
<protein>
    <submittedName>
        <fullName evidence="6">AcrR family transcriptional regulator</fullName>
    </submittedName>
</protein>
<dbReference type="AlphaFoldDB" id="A0A841E5T9"/>
<dbReference type="GO" id="GO:0000976">
    <property type="term" value="F:transcription cis-regulatory region binding"/>
    <property type="evidence" value="ECO:0007669"/>
    <property type="project" value="TreeGrafter"/>
</dbReference>
<keyword evidence="1" id="KW-0805">Transcription regulation</keyword>
<organism evidence="6 7">
    <name type="scientific">Streptomonospora salina</name>
    <dbReference type="NCBI Taxonomy" id="104205"/>
    <lineage>
        <taxon>Bacteria</taxon>
        <taxon>Bacillati</taxon>
        <taxon>Actinomycetota</taxon>
        <taxon>Actinomycetes</taxon>
        <taxon>Streptosporangiales</taxon>
        <taxon>Nocardiopsidaceae</taxon>
        <taxon>Streptomonospora</taxon>
    </lineage>
</organism>
<evidence type="ECO:0000256" key="4">
    <source>
        <dbReference type="PROSITE-ProRule" id="PRU00335"/>
    </source>
</evidence>
<dbReference type="Pfam" id="PF00440">
    <property type="entry name" value="TetR_N"/>
    <property type="match status" value="1"/>
</dbReference>
<dbReference type="EMBL" id="JACHLY010000001">
    <property type="protein sequence ID" value="MBB5998152.1"/>
    <property type="molecule type" value="Genomic_DNA"/>
</dbReference>
<proteinExistence type="predicted"/>
<feature type="domain" description="HTH tetR-type" evidence="5">
    <location>
        <begin position="16"/>
        <end position="76"/>
    </location>
</feature>
<dbReference type="SUPFAM" id="SSF46689">
    <property type="entry name" value="Homeodomain-like"/>
    <property type="match status" value="1"/>
</dbReference>
<evidence type="ECO:0000256" key="1">
    <source>
        <dbReference type="ARBA" id="ARBA00023015"/>
    </source>
</evidence>
<dbReference type="PANTHER" id="PTHR30055">
    <property type="entry name" value="HTH-TYPE TRANSCRIPTIONAL REGULATOR RUTR"/>
    <property type="match status" value="1"/>
</dbReference>
<dbReference type="GO" id="GO:0003700">
    <property type="term" value="F:DNA-binding transcription factor activity"/>
    <property type="evidence" value="ECO:0007669"/>
    <property type="project" value="TreeGrafter"/>
</dbReference>
<dbReference type="RefSeq" id="WP_184634280.1">
    <property type="nucleotide sequence ID" value="NZ_BAABKT010000019.1"/>
</dbReference>
<name>A0A841E5T9_9ACTN</name>
<evidence type="ECO:0000313" key="6">
    <source>
        <dbReference type="EMBL" id="MBB5998152.1"/>
    </source>
</evidence>
<feature type="DNA-binding region" description="H-T-H motif" evidence="4">
    <location>
        <begin position="39"/>
        <end position="58"/>
    </location>
</feature>
<evidence type="ECO:0000313" key="7">
    <source>
        <dbReference type="Proteomes" id="UP000578077"/>
    </source>
</evidence>
<dbReference type="InterPro" id="IPR009057">
    <property type="entry name" value="Homeodomain-like_sf"/>
</dbReference>
<evidence type="ECO:0000256" key="2">
    <source>
        <dbReference type="ARBA" id="ARBA00023125"/>
    </source>
</evidence>
<dbReference type="SUPFAM" id="SSF48498">
    <property type="entry name" value="Tetracyclin repressor-like, C-terminal domain"/>
    <property type="match status" value="1"/>
</dbReference>